<dbReference type="FunFam" id="3.30.160.60:FF:000110">
    <property type="entry name" value="Zinc finger protein-like"/>
    <property type="match status" value="1"/>
</dbReference>
<dbReference type="SUPFAM" id="SSF57667">
    <property type="entry name" value="beta-beta-alpha zinc fingers"/>
    <property type="match status" value="1"/>
</dbReference>
<comment type="caution">
    <text evidence="8">The sequence shown here is derived from an EMBL/GenBank/DDBJ whole genome shotgun (WGS) entry which is preliminary data.</text>
</comment>
<feature type="domain" description="C2H2-type" evidence="7">
    <location>
        <begin position="85"/>
        <end position="109"/>
    </location>
</feature>
<keyword evidence="4" id="KW-0862">Zinc</keyword>
<dbReference type="InterPro" id="IPR036236">
    <property type="entry name" value="Znf_C2H2_sf"/>
</dbReference>
<dbReference type="SUPFAM" id="SSF52833">
    <property type="entry name" value="Thioredoxin-like"/>
    <property type="match status" value="1"/>
</dbReference>
<evidence type="ECO:0000313" key="9">
    <source>
        <dbReference type="Proteomes" id="UP000184267"/>
    </source>
</evidence>
<keyword evidence="2" id="KW-0677">Repeat</keyword>
<proteinExistence type="predicted"/>
<sequence length="142" mass="16257">MPGMYNPSRPPLISAQLGVDMPSFEYIDMDGRIYKTLKERRGERWVVFFYCDYDYPGCPMRYCDKAGNLRAHQRGPAHNPAFERSPCDQCDKSFTWKRDLQKHIRNEHSKGSCAKANRNAPSTAGHPPRITPALRAPNDAIE</sequence>
<evidence type="ECO:0000313" key="8">
    <source>
        <dbReference type="EMBL" id="OJT14302.1"/>
    </source>
</evidence>
<evidence type="ECO:0000256" key="6">
    <source>
        <dbReference type="SAM" id="MobiDB-lite"/>
    </source>
</evidence>
<evidence type="ECO:0000256" key="5">
    <source>
        <dbReference type="PROSITE-ProRule" id="PRU00042"/>
    </source>
</evidence>
<reference evidence="8 9" key="1">
    <citation type="submission" date="2016-10" db="EMBL/GenBank/DDBJ databases">
        <title>Genome sequence of the basidiomycete white-rot fungus Trametes pubescens.</title>
        <authorList>
            <person name="Makela M.R."/>
            <person name="Granchi Z."/>
            <person name="Peng M."/>
            <person name="De Vries R.P."/>
            <person name="Grigoriev I."/>
            <person name="Riley R."/>
            <person name="Hilden K."/>
        </authorList>
    </citation>
    <scope>NUCLEOTIDE SEQUENCE [LARGE SCALE GENOMIC DNA]</scope>
    <source>
        <strain evidence="8 9">FBCC735</strain>
    </source>
</reference>
<dbReference type="EMBL" id="MNAD01000308">
    <property type="protein sequence ID" value="OJT14302.1"/>
    <property type="molecule type" value="Genomic_DNA"/>
</dbReference>
<evidence type="ECO:0000256" key="3">
    <source>
        <dbReference type="ARBA" id="ARBA00022771"/>
    </source>
</evidence>
<dbReference type="Proteomes" id="UP000184267">
    <property type="component" value="Unassembled WGS sequence"/>
</dbReference>
<dbReference type="InterPro" id="IPR013087">
    <property type="entry name" value="Znf_C2H2_type"/>
</dbReference>
<dbReference type="InterPro" id="IPR036249">
    <property type="entry name" value="Thioredoxin-like_sf"/>
</dbReference>
<dbReference type="OrthoDB" id="6077919at2759"/>
<gene>
    <name evidence="8" type="ORF">TRAPUB_9162</name>
</gene>
<keyword evidence="9" id="KW-1185">Reference proteome</keyword>
<dbReference type="AlphaFoldDB" id="A0A1M2W3G1"/>
<organism evidence="8 9">
    <name type="scientific">Trametes pubescens</name>
    <name type="common">White-rot fungus</name>
    <dbReference type="NCBI Taxonomy" id="154538"/>
    <lineage>
        <taxon>Eukaryota</taxon>
        <taxon>Fungi</taxon>
        <taxon>Dikarya</taxon>
        <taxon>Basidiomycota</taxon>
        <taxon>Agaricomycotina</taxon>
        <taxon>Agaricomycetes</taxon>
        <taxon>Polyporales</taxon>
        <taxon>Polyporaceae</taxon>
        <taxon>Trametes</taxon>
    </lineage>
</organism>
<evidence type="ECO:0000256" key="4">
    <source>
        <dbReference type="ARBA" id="ARBA00022833"/>
    </source>
</evidence>
<keyword evidence="3 5" id="KW-0863">Zinc-finger</keyword>
<keyword evidence="1" id="KW-0479">Metal-binding</keyword>
<dbReference type="PROSITE" id="PS50157">
    <property type="entry name" value="ZINC_FINGER_C2H2_2"/>
    <property type="match status" value="1"/>
</dbReference>
<feature type="region of interest" description="Disordered" evidence="6">
    <location>
        <begin position="106"/>
        <end position="142"/>
    </location>
</feature>
<evidence type="ECO:0000256" key="1">
    <source>
        <dbReference type="ARBA" id="ARBA00022723"/>
    </source>
</evidence>
<evidence type="ECO:0000256" key="2">
    <source>
        <dbReference type="ARBA" id="ARBA00022737"/>
    </source>
</evidence>
<name>A0A1M2W3G1_TRAPU</name>
<dbReference type="PROSITE" id="PS00028">
    <property type="entry name" value="ZINC_FINGER_C2H2_1"/>
    <property type="match status" value="1"/>
</dbReference>
<evidence type="ECO:0000259" key="7">
    <source>
        <dbReference type="PROSITE" id="PS50157"/>
    </source>
</evidence>
<dbReference type="Gene3D" id="3.30.160.60">
    <property type="entry name" value="Classic Zinc Finger"/>
    <property type="match status" value="1"/>
</dbReference>
<protein>
    <recommendedName>
        <fullName evidence="7">C2H2-type domain-containing protein</fullName>
    </recommendedName>
</protein>
<accession>A0A1M2W3G1</accession>
<dbReference type="GO" id="GO:0008270">
    <property type="term" value="F:zinc ion binding"/>
    <property type="evidence" value="ECO:0007669"/>
    <property type="project" value="UniProtKB-KW"/>
</dbReference>
<dbReference type="SMART" id="SM00355">
    <property type="entry name" value="ZnF_C2H2"/>
    <property type="match status" value="2"/>
</dbReference>